<dbReference type="InterPro" id="IPR056264">
    <property type="entry name" value="R2_ABCA1-4-like"/>
</dbReference>
<dbReference type="PANTHER" id="PTHR19229">
    <property type="entry name" value="ATP-BINDING CASSETTE TRANSPORTER SUBFAMILY A ABCA"/>
    <property type="match status" value="1"/>
</dbReference>
<feature type="compositionally biased region" description="Polar residues" evidence="10">
    <location>
        <begin position="166"/>
        <end position="176"/>
    </location>
</feature>
<dbReference type="GO" id="GO:0034188">
    <property type="term" value="F:apolipoprotein A-I receptor activity"/>
    <property type="evidence" value="ECO:0007669"/>
    <property type="project" value="TreeGrafter"/>
</dbReference>
<feature type="transmembrane region" description="Helical" evidence="11">
    <location>
        <begin position="536"/>
        <end position="559"/>
    </location>
</feature>
<feature type="region of interest" description="Disordered" evidence="10">
    <location>
        <begin position="196"/>
        <end position="215"/>
    </location>
</feature>
<feature type="transmembrane region" description="Helical" evidence="11">
    <location>
        <begin position="1487"/>
        <end position="1512"/>
    </location>
</feature>
<dbReference type="Gene3D" id="3.40.50.300">
    <property type="entry name" value="P-loop containing nucleotide triphosphate hydrolases"/>
    <property type="match status" value="1"/>
</dbReference>
<feature type="domain" description="ABC transporter" evidence="12">
    <location>
        <begin position="750"/>
        <end position="981"/>
    </location>
</feature>
<dbReference type="InterPro" id="IPR013525">
    <property type="entry name" value="ABC2_TM"/>
</dbReference>
<evidence type="ECO:0000256" key="7">
    <source>
        <dbReference type="ARBA" id="ARBA00022840"/>
    </source>
</evidence>
<dbReference type="GO" id="GO:0016887">
    <property type="term" value="F:ATP hydrolysis activity"/>
    <property type="evidence" value="ECO:0007669"/>
    <property type="project" value="InterPro"/>
</dbReference>
<feature type="transmembrane region" description="Helical" evidence="11">
    <location>
        <begin position="571"/>
        <end position="591"/>
    </location>
</feature>
<feature type="region of interest" description="Disordered" evidence="10">
    <location>
        <begin position="157"/>
        <end position="176"/>
    </location>
</feature>
<feature type="compositionally biased region" description="Low complexity" evidence="10">
    <location>
        <begin position="1847"/>
        <end position="1861"/>
    </location>
</feature>
<dbReference type="GO" id="GO:0140359">
    <property type="term" value="F:ABC-type transporter activity"/>
    <property type="evidence" value="ECO:0007669"/>
    <property type="project" value="InterPro"/>
</dbReference>
<dbReference type="GO" id="GO:0090556">
    <property type="term" value="F:phosphatidylserine floppase activity"/>
    <property type="evidence" value="ECO:0007669"/>
    <property type="project" value="TreeGrafter"/>
</dbReference>
<dbReference type="InterPro" id="IPR026082">
    <property type="entry name" value="ABCA"/>
</dbReference>
<keyword evidence="5" id="KW-0677">Repeat</keyword>
<keyword evidence="4 11" id="KW-0812">Transmembrane</keyword>
<comment type="subcellular location">
    <subcellularLocation>
        <location evidence="1">Membrane</location>
        <topology evidence="1">Multi-pass membrane protein</topology>
    </subcellularLocation>
</comment>
<evidence type="ECO:0000256" key="9">
    <source>
        <dbReference type="ARBA" id="ARBA00023136"/>
    </source>
</evidence>
<proteinExistence type="inferred from homology"/>
<dbReference type="Pfam" id="PF00005">
    <property type="entry name" value="ABC_tran"/>
    <property type="match status" value="1"/>
</dbReference>
<evidence type="ECO:0000256" key="1">
    <source>
        <dbReference type="ARBA" id="ARBA00004141"/>
    </source>
</evidence>
<accession>A0A7M4G161</accession>
<feature type="transmembrane region" description="Helical" evidence="11">
    <location>
        <begin position="598"/>
        <end position="618"/>
    </location>
</feature>
<feature type="transmembrane region" description="Helical" evidence="11">
    <location>
        <begin position="1557"/>
        <end position="1580"/>
    </location>
</feature>
<dbReference type="GO" id="GO:0016020">
    <property type="term" value="C:membrane"/>
    <property type="evidence" value="ECO:0007669"/>
    <property type="project" value="UniProtKB-SubCell"/>
</dbReference>
<keyword evidence="8 11" id="KW-1133">Transmembrane helix</keyword>
<evidence type="ECO:0000313" key="14">
    <source>
        <dbReference type="Proteomes" id="UP000594220"/>
    </source>
</evidence>
<dbReference type="Proteomes" id="UP000594220">
    <property type="component" value="Unplaced"/>
</dbReference>
<reference evidence="13" key="2">
    <citation type="submission" date="2025-09" db="UniProtKB">
        <authorList>
            <consortium name="Ensembl"/>
        </authorList>
    </citation>
    <scope>IDENTIFICATION</scope>
</reference>
<evidence type="ECO:0000256" key="11">
    <source>
        <dbReference type="SAM" id="Phobius"/>
    </source>
</evidence>
<keyword evidence="9 11" id="KW-0472">Membrane</keyword>
<dbReference type="Pfam" id="PF12698">
    <property type="entry name" value="ABC2_membrane_3"/>
    <property type="match status" value="2"/>
</dbReference>
<protein>
    <submittedName>
        <fullName evidence="13">ATP binding cassette subfamily A member 7</fullName>
    </submittedName>
</protein>
<sequence>MGLGTQLGLLLWKNFTYRRRQTVQLAIELLWPLFLFFILISVRRSHPPFEQHECECHFPSKALPSAGTLPWIQGIICNANNPCFQYPTAGEMPGTVGNFNESIISRLFADARRVLLHAGSRQALRPLARLLPALRRLRGDGARWTGEAVAAPGIPARGAEPGWGQSPMQQAPSSSLARHGLGRGALVGEAAACSSVTGTRGASHPGTPGQHPPRSADPYCEELIRSLESSPLSRILWRSIKPLFVGKILYTPPGPGARRIMAEVNRTFEELAVLREVGAAWQELGPRLYAFLNSSPEIQALQELLGAPATAPLLARRLAGTSWSLSSVRDYLAGPRGWRDTYAELDQVLGALGQFIECVSLDKIEAVGSEEELVSRALELLEARRFWAGVVFLPPAGDAAGDPGPHVRYKIRMDIDGVTRTNKIKDRFWDPGPAADPFSDLRYVWGGFAYVQDLVERAVTRVLTGTARRTGLYVQQMPYPCYVDDVFLRVLNRSLPLFMVLAWIYSVAMMVKGVVHEKEARLKETMRIMGLSRGTLWLSWFLSSLLPFLLSSGLLVLILKLGDILPYSDPAVVFLFLAAFAVATIAQCFLLSTFFSRANLASACGGIIYFSCYLPYVLCVAWRDRAGGLRLLSPVAFGFGCEYFSLYEEQGVGIQWYNLNASPVQGDPYNFATSVVLLLADACLYGLATWYIEAVFPGQYGIPKPWNFPFLRSYWFGESSLEGQVPYPTGAPSSAKVLVEEPPAGLAPGVSICNLVKIYRGSSRAAVNGLSLDFFEGQITSFLGHNGAGKTTTMSILTGLLPPSAGTAYILGQDVRSEMDAIRSTMGVCPQHNVLFDILTVEEHVWFYGRLKGLSGRQVAAETEQLLRDVGLPHKRREPTRCLSGGMQRKLSVAIAFVGGSRVVVLDEPTAGVDPYSRRGIWDLLLKYRQGRTIVLSTHYMDEAELLGDRIAIIAQGRLCCCGSPLFLKTHLGTGYHLTLVKREPGARDCLWGLSLGSSQVPGPLGKVLSALVQKLVPGSRLVEDIGHELLYVLPSSGAKDGSFGELFRELDARLGELGVSGYGVSDTTLEEVPYRSAGPCSRLSPSPTPCPAWGLRVPAVPCGLGLGQCPVDDPGSPEPRGLDGGSRRLTGWALTRQQLRALFLKRLLYARRSTRGLLAQIILPAVFVCMALLFSLLVPPFGEYPPLRLEPWMYEQQFTFFSNDAPGDPDSVRLLGALLAEPGFGTKCMKDARELCPPALQGDGFRTPAVPPALAEVFRSGNWTPDDPSPPCKCSSPQSRKMLPECPEAAGGLPPPQVQRGTGDILQNLTGRNVSDYLVKTYPKIIRQGYGGISLGARSPQGLPSAEEVTDAVREIRAALNVTEVPPGGQGAGPRALCLQVWFNNKGWHAMVSFLNVVSNGLLRASLPPGADPTRYGITAINHPLNFTKEQLSEAALMATSVDVLVSICVMFAMSFVPASFVLFLIEERVSQAKHLQFVSGMTPGVYWLGNFAWDMCNYLVPAALVVLIFLGFQQKSYVSAANLPSLVLLLLLYGWSITPLMYPASFLFSVPSTAYVALTCINLFIGINGSMATFVLELFTDQKLNDINRVLKKVFLVFPHFCLGRGLIDMVKNQAMADAFERFGDQRFVSPLCWDLAGKNMFAMALQGIVFFLFTLLLHPAARLRPPARPLPALGEEDEDVAREREKVLSGARQGDVLVLENLTKVRVSAPAPLPRLQAAVPCACFGLLGVNGAGKTSTFKIGQHLKNRFGDGYTIVLRVGGSSPDLQPLEQFMQEAFPTIALRERHRGTLQYQLPACRNSLAHVFSTLAAQHGRYCLEDYSVSQTTLDQVFLHFAKDQSDEDAAPQGSPAPGSVSPGPWSRITRFLQDERYQESRV</sequence>
<keyword evidence="3" id="KW-0813">Transport</keyword>
<dbReference type="FunFam" id="3.40.50.300:FF:000264">
    <property type="entry name" value="ATP-binding cassette, sub-family A (ABC1), member 1"/>
    <property type="match status" value="1"/>
</dbReference>
<evidence type="ECO:0000256" key="2">
    <source>
        <dbReference type="ARBA" id="ARBA00008869"/>
    </source>
</evidence>
<dbReference type="InterPro" id="IPR027417">
    <property type="entry name" value="P-loop_NTPase"/>
</dbReference>
<dbReference type="InterPro" id="IPR003593">
    <property type="entry name" value="AAA+_ATPase"/>
</dbReference>
<dbReference type="GO" id="GO:0033700">
    <property type="term" value="P:phospholipid efflux"/>
    <property type="evidence" value="ECO:0007669"/>
    <property type="project" value="TreeGrafter"/>
</dbReference>
<feature type="transmembrane region" description="Helical" evidence="11">
    <location>
        <begin position="1519"/>
        <end position="1537"/>
    </location>
</feature>
<evidence type="ECO:0000259" key="12">
    <source>
        <dbReference type="PROSITE" id="PS50893"/>
    </source>
</evidence>
<keyword evidence="6" id="KW-0547">Nucleotide-binding</keyword>
<dbReference type="GO" id="GO:0005524">
    <property type="term" value="F:ATP binding"/>
    <property type="evidence" value="ECO:0007669"/>
    <property type="project" value="UniProtKB-KW"/>
</dbReference>
<dbReference type="GO" id="GO:0090554">
    <property type="term" value="F:phosphatidylcholine floppase activity"/>
    <property type="evidence" value="ECO:0007669"/>
    <property type="project" value="TreeGrafter"/>
</dbReference>
<feature type="transmembrane region" description="Helical" evidence="11">
    <location>
        <begin position="495"/>
        <end position="515"/>
    </location>
</feature>
<feature type="region of interest" description="Disordered" evidence="10">
    <location>
        <begin position="1841"/>
        <end position="1863"/>
    </location>
</feature>
<dbReference type="PANTHER" id="PTHR19229:SF36">
    <property type="entry name" value="ATP-BINDING CASSETTE SUB-FAMILY A MEMBER 2"/>
    <property type="match status" value="1"/>
</dbReference>
<dbReference type="PROSITE" id="PS00211">
    <property type="entry name" value="ABC_TRANSPORTER_1"/>
    <property type="match status" value="1"/>
</dbReference>
<feature type="transmembrane region" description="Helical" evidence="11">
    <location>
        <begin position="1445"/>
        <end position="1467"/>
    </location>
</feature>
<feature type="transmembrane region" description="Helical" evidence="11">
    <location>
        <begin position="1643"/>
        <end position="1661"/>
    </location>
</feature>
<evidence type="ECO:0000256" key="5">
    <source>
        <dbReference type="ARBA" id="ARBA00022737"/>
    </source>
</evidence>
<gene>
    <name evidence="13" type="primary">ABCA7</name>
</gene>
<dbReference type="GeneTree" id="ENSGT00940000161439"/>
<evidence type="ECO:0000256" key="4">
    <source>
        <dbReference type="ARBA" id="ARBA00022692"/>
    </source>
</evidence>
<evidence type="ECO:0000256" key="8">
    <source>
        <dbReference type="ARBA" id="ARBA00022989"/>
    </source>
</evidence>
<dbReference type="Pfam" id="PF23321">
    <property type="entry name" value="R1_ABCA1"/>
    <property type="match status" value="1"/>
</dbReference>
<dbReference type="GO" id="GO:0033344">
    <property type="term" value="P:cholesterol efflux"/>
    <property type="evidence" value="ECO:0007669"/>
    <property type="project" value="TreeGrafter"/>
</dbReference>
<evidence type="ECO:0000256" key="6">
    <source>
        <dbReference type="ARBA" id="ARBA00022741"/>
    </source>
</evidence>
<comment type="similarity">
    <text evidence="2">Belongs to the ABC transporter superfamily. ABCA family.</text>
</comment>
<keyword evidence="7" id="KW-0067">ATP-binding</keyword>
<dbReference type="InterPro" id="IPR003439">
    <property type="entry name" value="ABC_transporter-like_ATP-bd"/>
</dbReference>
<feature type="transmembrane region" description="Helical" evidence="11">
    <location>
        <begin position="1158"/>
        <end position="1179"/>
    </location>
</feature>
<keyword evidence="14" id="KW-1185">Reference proteome</keyword>
<dbReference type="Ensembl" id="ENSCPRT00005025778.1">
    <property type="protein sequence ID" value="ENSCPRP00005022048.1"/>
    <property type="gene ID" value="ENSCPRG00005015171.1"/>
</dbReference>
<dbReference type="SUPFAM" id="SSF52540">
    <property type="entry name" value="P-loop containing nucleoside triphosphate hydrolases"/>
    <property type="match status" value="1"/>
</dbReference>
<evidence type="ECO:0000256" key="3">
    <source>
        <dbReference type="ARBA" id="ARBA00022448"/>
    </source>
</evidence>
<dbReference type="CDD" id="cd03263">
    <property type="entry name" value="ABC_subfamily_A"/>
    <property type="match status" value="1"/>
</dbReference>
<dbReference type="PROSITE" id="PS50893">
    <property type="entry name" value="ABC_TRANSPORTER_2"/>
    <property type="match status" value="1"/>
</dbReference>
<reference evidence="13" key="1">
    <citation type="submission" date="2025-08" db="UniProtKB">
        <authorList>
            <consortium name="Ensembl"/>
        </authorList>
    </citation>
    <scope>IDENTIFICATION</scope>
</reference>
<organism evidence="13 14">
    <name type="scientific">Crocodylus porosus</name>
    <name type="common">Saltwater crocodile</name>
    <name type="synonym">Estuarine crocodile</name>
    <dbReference type="NCBI Taxonomy" id="8502"/>
    <lineage>
        <taxon>Eukaryota</taxon>
        <taxon>Metazoa</taxon>
        <taxon>Chordata</taxon>
        <taxon>Craniata</taxon>
        <taxon>Vertebrata</taxon>
        <taxon>Euteleostomi</taxon>
        <taxon>Archelosauria</taxon>
        <taxon>Archosauria</taxon>
        <taxon>Crocodylia</taxon>
        <taxon>Longirostres</taxon>
        <taxon>Crocodylidae</taxon>
        <taxon>Crocodylus</taxon>
    </lineage>
</organism>
<dbReference type="SMART" id="SM00382">
    <property type="entry name" value="AAA"/>
    <property type="match status" value="1"/>
</dbReference>
<evidence type="ECO:0000256" key="10">
    <source>
        <dbReference type="SAM" id="MobiDB-lite"/>
    </source>
</evidence>
<evidence type="ECO:0000313" key="13">
    <source>
        <dbReference type="Ensembl" id="ENSCPRP00005022048.1"/>
    </source>
</evidence>
<dbReference type="InterPro" id="IPR017871">
    <property type="entry name" value="ABC_transporter-like_CS"/>
</dbReference>
<name>A0A7M4G161_CROPO</name>